<dbReference type="InterPro" id="IPR035897">
    <property type="entry name" value="Toll_tir_struct_dom_sf"/>
</dbReference>
<dbReference type="SUPFAM" id="SSF52200">
    <property type="entry name" value="Toll/Interleukin receptor TIR domain"/>
    <property type="match status" value="1"/>
</dbReference>
<gene>
    <name evidence="2" type="ORF">BECKLFY1418C_GA0070996_11011</name>
</gene>
<dbReference type="GO" id="GO:0007165">
    <property type="term" value="P:signal transduction"/>
    <property type="evidence" value="ECO:0007669"/>
    <property type="project" value="InterPro"/>
</dbReference>
<sequence length="493" mass="55081">MPYSSPSGVAEATRYDAFLSHRGENKPWVEALARNLERAGKEVFLDIWNLIPGRSLAGQLDAALTHSRTGILVATPESLESSWVRDEYDKMLSLRNRSGAPSFTILPLIFGEIPGFPFLEIHLCIDFSDPSPAGYRKAFHRLLCGLAGTPPGDAPDPFPFDLQIPEPMTPRLADMPRQPLATGEAAFVDRIFDTLVTGQPVLLLAQEGRDRLGMHQAILERARCHPGIGRENCHHLVPPSDPDASLADYFAFIARQAGFPGDITSAMALEFAIEDHLRGGAPLFLFITRLVAGSVEGRQALARMLRGMSERYPKQLRLVLCGSEQLAALHFANGEHSLLNHAEALYWPEPTVADLRNWRQAFPGSEEVPGATRGELPPEVAEGFLAVTGGHPQLLHKCLRQWMRAEDSDCAGLVRRDLDLAALFTRYRQGEEGERSRLRDWLNRERIASYDYWPGDDLLRRLFWDNLLAERDGMFAWRCEGIRDIGIRVMDSV</sequence>
<evidence type="ECO:0000259" key="1">
    <source>
        <dbReference type="PROSITE" id="PS50104"/>
    </source>
</evidence>
<evidence type="ECO:0000313" key="2">
    <source>
        <dbReference type="EMBL" id="VFK21720.1"/>
    </source>
</evidence>
<name>A0A450WXG7_9GAMM</name>
<dbReference type="EMBL" id="CAADFN010000101">
    <property type="protein sequence ID" value="VFK21720.1"/>
    <property type="molecule type" value="Genomic_DNA"/>
</dbReference>
<dbReference type="SMART" id="SM00255">
    <property type="entry name" value="TIR"/>
    <property type="match status" value="1"/>
</dbReference>
<dbReference type="AlphaFoldDB" id="A0A450WXG7"/>
<protein>
    <submittedName>
        <fullName evidence="2">TIR domain-containing protein</fullName>
    </submittedName>
</protein>
<accession>A0A450WXG7</accession>
<dbReference type="PROSITE" id="PS50104">
    <property type="entry name" value="TIR"/>
    <property type="match status" value="1"/>
</dbReference>
<feature type="domain" description="TIR" evidence="1">
    <location>
        <begin position="13"/>
        <end position="147"/>
    </location>
</feature>
<dbReference type="Gene3D" id="3.40.50.10140">
    <property type="entry name" value="Toll/interleukin-1 receptor homology (TIR) domain"/>
    <property type="match status" value="1"/>
</dbReference>
<dbReference type="InterPro" id="IPR000157">
    <property type="entry name" value="TIR_dom"/>
</dbReference>
<organism evidence="2">
    <name type="scientific">Candidatus Kentrum sp. LFY</name>
    <dbReference type="NCBI Taxonomy" id="2126342"/>
    <lineage>
        <taxon>Bacteria</taxon>
        <taxon>Pseudomonadati</taxon>
        <taxon>Pseudomonadota</taxon>
        <taxon>Gammaproteobacteria</taxon>
        <taxon>Candidatus Kentrum</taxon>
    </lineage>
</organism>
<dbReference type="Pfam" id="PF13676">
    <property type="entry name" value="TIR_2"/>
    <property type="match status" value="1"/>
</dbReference>
<proteinExistence type="predicted"/>
<reference evidence="2" key="1">
    <citation type="submission" date="2019-02" db="EMBL/GenBank/DDBJ databases">
        <authorList>
            <person name="Gruber-Vodicka R. H."/>
            <person name="Seah K. B. B."/>
        </authorList>
    </citation>
    <scope>NUCLEOTIDE SEQUENCE</scope>
    <source>
        <strain evidence="2">BECK_BY7</strain>
    </source>
</reference>